<feature type="signal peptide" evidence="3">
    <location>
        <begin position="1"/>
        <end position="30"/>
    </location>
</feature>
<accession>A0A7X3S5P6</accession>
<dbReference type="PROSITE" id="PS00530">
    <property type="entry name" value="RNASE_T2_1"/>
    <property type="match status" value="1"/>
</dbReference>
<keyword evidence="5" id="KW-1185">Reference proteome</keyword>
<dbReference type="PANTHER" id="PTHR11240:SF22">
    <property type="entry name" value="RIBONUCLEASE T2"/>
    <property type="match status" value="1"/>
</dbReference>
<dbReference type="InterPro" id="IPR036430">
    <property type="entry name" value="RNase_T2-like_sf"/>
</dbReference>
<organism evidence="4 5">
    <name type="scientific">Stappia sediminis</name>
    <dbReference type="NCBI Taxonomy" id="2692190"/>
    <lineage>
        <taxon>Bacteria</taxon>
        <taxon>Pseudomonadati</taxon>
        <taxon>Pseudomonadota</taxon>
        <taxon>Alphaproteobacteria</taxon>
        <taxon>Hyphomicrobiales</taxon>
        <taxon>Stappiaceae</taxon>
        <taxon>Stappia</taxon>
    </lineage>
</organism>
<evidence type="ECO:0000256" key="1">
    <source>
        <dbReference type="ARBA" id="ARBA00007469"/>
    </source>
</evidence>
<keyword evidence="3" id="KW-0732">Signal</keyword>
<evidence type="ECO:0000313" key="5">
    <source>
        <dbReference type="Proteomes" id="UP000433101"/>
    </source>
</evidence>
<evidence type="ECO:0000256" key="3">
    <source>
        <dbReference type="SAM" id="SignalP"/>
    </source>
</evidence>
<dbReference type="AlphaFoldDB" id="A0A7X3S5P6"/>
<dbReference type="InterPro" id="IPR018188">
    <property type="entry name" value="RNase_T2_His_AS_1"/>
</dbReference>
<dbReference type="GO" id="GO:0033897">
    <property type="term" value="F:ribonuclease T2 activity"/>
    <property type="evidence" value="ECO:0007669"/>
    <property type="project" value="InterPro"/>
</dbReference>
<dbReference type="InterPro" id="IPR033130">
    <property type="entry name" value="RNase_T2_His_AS_2"/>
</dbReference>
<evidence type="ECO:0000256" key="2">
    <source>
        <dbReference type="RuleBase" id="RU004328"/>
    </source>
</evidence>
<comment type="caution">
    <text evidence="4">The sequence shown here is derived from an EMBL/GenBank/DDBJ whole genome shotgun (WGS) entry which is preliminary data.</text>
</comment>
<comment type="similarity">
    <text evidence="1 2">Belongs to the RNase T2 family.</text>
</comment>
<dbReference type="EMBL" id="WUMV01000001">
    <property type="protein sequence ID" value="MXN63389.1"/>
    <property type="molecule type" value="Genomic_DNA"/>
</dbReference>
<reference evidence="4 5" key="1">
    <citation type="submission" date="2019-12" db="EMBL/GenBank/DDBJ databases">
        <authorList>
            <person name="Li M."/>
        </authorList>
    </citation>
    <scope>NUCLEOTIDE SEQUENCE [LARGE SCALE GENOMIC DNA]</scope>
    <source>
        <strain evidence="4 5">GBMRC 2046</strain>
    </source>
</reference>
<dbReference type="PANTHER" id="PTHR11240">
    <property type="entry name" value="RIBONUCLEASE T2"/>
    <property type="match status" value="1"/>
</dbReference>
<gene>
    <name evidence="4" type="ORF">GR183_00600</name>
</gene>
<dbReference type="GO" id="GO:0006401">
    <property type="term" value="P:RNA catabolic process"/>
    <property type="evidence" value="ECO:0007669"/>
    <property type="project" value="UniProtKB-ARBA"/>
</dbReference>
<sequence>MIRPKVLARAFFPLLSALVLATVASAPVRADDFDFYVLALSWSPTYCAGAGRNADPMQCRAAKPHRFIVHGLWPQHERGFPSFCHNGPRDAPRGAVNSILDIMPSRGLARHEWSKHGTCSGLGPRAYFEKTRRAFERVKIPPAFNSIADGNRMTPDAVETAFRLANPGLRDNAIAVDCANGRLKEVRICLTRDLDFRSCPTVDRRGCRAANIFVPAPGQ</sequence>
<dbReference type="SUPFAM" id="SSF55895">
    <property type="entry name" value="Ribonuclease Rh-like"/>
    <property type="match status" value="1"/>
</dbReference>
<dbReference type="PROSITE" id="PS00531">
    <property type="entry name" value="RNASE_T2_2"/>
    <property type="match status" value="1"/>
</dbReference>
<protein>
    <submittedName>
        <fullName evidence="4">Ribonuclease T</fullName>
    </submittedName>
</protein>
<dbReference type="InterPro" id="IPR039378">
    <property type="entry name" value="RNase_T2_prok"/>
</dbReference>
<dbReference type="Pfam" id="PF00445">
    <property type="entry name" value="Ribonuclease_T2"/>
    <property type="match status" value="1"/>
</dbReference>
<dbReference type="InterPro" id="IPR001568">
    <property type="entry name" value="RNase_T2-like"/>
</dbReference>
<feature type="chain" id="PRO_5030676227" evidence="3">
    <location>
        <begin position="31"/>
        <end position="219"/>
    </location>
</feature>
<evidence type="ECO:0000313" key="4">
    <source>
        <dbReference type="EMBL" id="MXN63389.1"/>
    </source>
</evidence>
<name>A0A7X3S5P6_9HYPH</name>
<dbReference type="GO" id="GO:0003723">
    <property type="term" value="F:RNA binding"/>
    <property type="evidence" value="ECO:0007669"/>
    <property type="project" value="InterPro"/>
</dbReference>
<dbReference type="Gene3D" id="3.90.730.10">
    <property type="entry name" value="Ribonuclease T2-like"/>
    <property type="match status" value="1"/>
</dbReference>
<dbReference type="Proteomes" id="UP000433101">
    <property type="component" value="Unassembled WGS sequence"/>
</dbReference>
<dbReference type="CDD" id="cd01062">
    <property type="entry name" value="RNase_T2_prok"/>
    <property type="match status" value="1"/>
</dbReference>
<proteinExistence type="inferred from homology"/>